<accession>A0ACD5H1T9</accession>
<keyword evidence="2" id="KW-1185">Reference proteome</keyword>
<dbReference type="EMBL" id="CP182909">
    <property type="protein sequence ID" value="XPM66581.1"/>
    <property type="molecule type" value="Genomic_DNA"/>
</dbReference>
<proteinExistence type="predicted"/>
<name>A0ACD5H1T9_9CYAN</name>
<sequence>MLIVTSPGSVVTQTQTPQSRIEIFANDDPVALSAIAKQDSPLVPLPPISPPDSASAVLIFHEEASNTTQVFALTNSSVRVSNPNSENVTSLRAGQTVSVIDGTMSLVQNFDLERFYQTSGLAVGLGPGQENLLDVEIPAVREILNQCSNRNAKCACRFAFSTTLKRI</sequence>
<evidence type="ECO:0000313" key="1">
    <source>
        <dbReference type="EMBL" id="XPM66581.1"/>
    </source>
</evidence>
<evidence type="ECO:0000313" key="2">
    <source>
        <dbReference type="Proteomes" id="UP000095472"/>
    </source>
</evidence>
<organism evidence="1 2">
    <name type="scientific">Desertifilum tharense IPPAS B-1220</name>
    <dbReference type="NCBI Taxonomy" id="1781255"/>
    <lineage>
        <taxon>Bacteria</taxon>
        <taxon>Bacillati</taxon>
        <taxon>Cyanobacteriota</taxon>
        <taxon>Cyanophyceae</taxon>
        <taxon>Desertifilales</taxon>
        <taxon>Desertifilaceae</taxon>
        <taxon>Desertifilum</taxon>
    </lineage>
</organism>
<reference evidence="1 2" key="1">
    <citation type="journal article" date="2016" name="Genome Announc.">
        <title>Draft Genome Sequence of the Thermotolerant Cyanobacterium Desertifilum sp. IPPAS B-1220.</title>
        <authorList>
            <person name="Mironov K.S."/>
            <person name="Sinetova M.A."/>
            <person name="Bolatkhan K."/>
            <person name="Zayadan B.K."/>
            <person name="Ustinova V.V."/>
            <person name="Kupriyanova E.V."/>
            <person name="Skrypnik A.N."/>
            <person name="Gogoleva N.E."/>
            <person name="Gogolev Y.V."/>
            <person name="Los D.A."/>
        </authorList>
    </citation>
    <scope>NUCLEOTIDE SEQUENCE [LARGE SCALE GENOMIC DNA]</scope>
    <source>
        <strain evidence="1 2">IPPAS B-1220</strain>
    </source>
</reference>
<protein>
    <submittedName>
        <fullName evidence="1">Uncharacterized protein</fullName>
    </submittedName>
</protein>
<dbReference type="Proteomes" id="UP000095472">
    <property type="component" value="Chromosome"/>
</dbReference>
<gene>
    <name evidence="1" type="ORF">BH720_015630</name>
</gene>